<protein>
    <recommendedName>
        <fullName evidence="4">SWIM-type domain-containing protein</fullName>
    </recommendedName>
</protein>
<evidence type="ECO:0000313" key="2">
    <source>
        <dbReference type="EMBL" id="MFC7142954.1"/>
    </source>
</evidence>
<dbReference type="Proteomes" id="UP001596432">
    <property type="component" value="Unassembled WGS sequence"/>
</dbReference>
<sequence>MSGTDALHDYDVETDPPAIEPVEHRIRLDFMAGGPIRRDQLLEKYNSWNGGPENRDPWKQSGKAKPVGLKYAEETCRRTFNEEERYYEFFEDDRALSKAPAFLAHRLRQCQSATDPDEALHSERKRRANWYRKLIPWLNLYQVLKESSYGTLFRSSAGPQPNAEALTRQNTLVGMVVLGDDDQTPSKYARSHSLPAKYVIREADLSCSESSAAAPPSEFGIELPAPLLVGKYTTGGRYPFIPWSDGLVCSCPYKHDQLWRVLCKHELLAAVVASDRNSIFLPVTKGLDVPHRARRFVSPDTSNRHGKWHTI</sequence>
<keyword evidence="3" id="KW-1185">Reference proteome</keyword>
<accession>A0ABD5YAX8</accession>
<dbReference type="GeneID" id="78823319"/>
<evidence type="ECO:0000313" key="1">
    <source>
        <dbReference type="EMBL" id="MFC7142856.1"/>
    </source>
</evidence>
<gene>
    <name evidence="1" type="ORF">ACFQMA_23885</name>
    <name evidence="2" type="ORF">ACFQMA_24415</name>
</gene>
<comment type="caution">
    <text evidence="1">The sequence shown here is derived from an EMBL/GenBank/DDBJ whole genome shotgun (WGS) entry which is preliminary data.</text>
</comment>
<dbReference type="EMBL" id="JBHTAS010000002">
    <property type="protein sequence ID" value="MFC7142856.1"/>
    <property type="molecule type" value="Genomic_DNA"/>
</dbReference>
<dbReference type="EMBL" id="JBHTAS010000002">
    <property type="protein sequence ID" value="MFC7142954.1"/>
    <property type="molecule type" value="Genomic_DNA"/>
</dbReference>
<reference evidence="1" key="3">
    <citation type="submission" date="2024-09" db="EMBL/GenBank/DDBJ databases">
        <authorList>
            <person name="Sun Q."/>
        </authorList>
    </citation>
    <scope>NUCLEOTIDE SEQUENCE</scope>
    <source>
        <strain evidence="1">NBRC 111756</strain>
    </source>
</reference>
<reference evidence="3" key="2">
    <citation type="journal article" date="2019" name="Int. J. Syst. Evol. Microbiol.">
        <title>The Global Catalogue of Microorganisms (GCM) 10K type strain sequencing project: providing services to taxonomists for standard genome sequencing and annotation.</title>
        <authorList>
            <consortium name="The Broad Institute Genomics Platform"/>
            <consortium name="The Broad Institute Genome Sequencing Center for Infectious Disease"/>
            <person name="Wu L."/>
            <person name="Ma J."/>
        </authorList>
    </citation>
    <scope>NUCLEOTIDE SEQUENCE [LARGE SCALE GENOMIC DNA]</scope>
    <source>
        <strain evidence="3">XZYJT29</strain>
    </source>
</reference>
<name>A0ABD5YAX8_9EURY</name>
<dbReference type="RefSeq" id="WP_274326282.1">
    <property type="nucleotide sequence ID" value="NZ_CP118159.1"/>
</dbReference>
<organism evidence="1 3">
    <name type="scientific">Halosimplex aquaticum</name>
    <dbReference type="NCBI Taxonomy" id="3026162"/>
    <lineage>
        <taxon>Archaea</taxon>
        <taxon>Methanobacteriati</taxon>
        <taxon>Methanobacteriota</taxon>
        <taxon>Stenosarchaea group</taxon>
        <taxon>Halobacteria</taxon>
        <taxon>Halobacteriales</taxon>
        <taxon>Haloarculaceae</taxon>
        <taxon>Halosimplex</taxon>
    </lineage>
</organism>
<evidence type="ECO:0000313" key="3">
    <source>
        <dbReference type="Proteomes" id="UP001596432"/>
    </source>
</evidence>
<dbReference type="AlphaFoldDB" id="A0ABD5YAX8"/>
<evidence type="ECO:0008006" key="4">
    <source>
        <dbReference type="Google" id="ProtNLM"/>
    </source>
</evidence>
<proteinExistence type="predicted"/>
<reference evidence="1" key="1">
    <citation type="journal article" date="2014" name="Int. J. Syst. Evol. Microbiol.">
        <title>Complete genome sequence of Corynebacterium casei LMG S-19264T (=DSM 44701T), isolated from a smear-ripened cheese.</title>
        <authorList>
            <consortium name="US DOE Joint Genome Institute (JGI-PGF)"/>
            <person name="Walter F."/>
            <person name="Albersmeier A."/>
            <person name="Kalinowski J."/>
            <person name="Ruckert C."/>
        </authorList>
    </citation>
    <scope>NUCLEOTIDE SEQUENCE [LARGE SCALE GENOMIC DNA]</scope>
    <source>
        <strain evidence="1">NBRC 111756</strain>
    </source>
</reference>